<accession>A0AAD7JGP7</accession>
<dbReference type="Proteomes" id="UP001215598">
    <property type="component" value="Unassembled WGS sequence"/>
</dbReference>
<evidence type="ECO:0000313" key="1">
    <source>
        <dbReference type="EMBL" id="KAJ7762969.1"/>
    </source>
</evidence>
<dbReference type="EMBL" id="JARKIB010000031">
    <property type="protein sequence ID" value="KAJ7762969.1"/>
    <property type="molecule type" value="Genomic_DNA"/>
</dbReference>
<protein>
    <submittedName>
        <fullName evidence="1">Uncharacterized protein</fullName>
    </submittedName>
</protein>
<keyword evidence="2" id="KW-1185">Reference proteome</keyword>
<sequence length="112" mass="12315">MQFSGALTSVFQPPLVFTISINPSTTQGESLEDSFTVGPVSRDAASSFPTPLLDLSHVLKFQSHSCRILVHAWIQMSSWSLSSLAYSLSLSRVPYVSAWNKSVLKAPRNRES</sequence>
<organism evidence="1 2">
    <name type="scientific">Mycena metata</name>
    <dbReference type="NCBI Taxonomy" id="1033252"/>
    <lineage>
        <taxon>Eukaryota</taxon>
        <taxon>Fungi</taxon>
        <taxon>Dikarya</taxon>
        <taxon>Basidiomycota</taxon>
        <taxon>Agaricomycotina</taxon>
        <taxon>Agaricomycetes</taxon>
        <taxon>Agaricomycetidae</taxon>
        <taxon>Agaricales</taxon>
        <taxon>Marasmiineae</taxon>
        <taxon>Mycenaceae</taxon>
        <taxon>Mycena</taxon>
    </lineage>
</organism>
<gene>
    <name evidence="1" type="ORF">B0H16DRAFT_504213</name>
</gene>
<name>A0AAD7JGP7_9AGAR</name>
<proteinExistence type="predicted"/>
<comment type="caution">
    <text evidence="1">The sequence shown here is derived from an EMBL/GenBank/DDBJ whole genome shotgun (WGS) entry which is preliminary data.</text>
</comment>
<evidence type="ECO:0000313" key="2">
    <source>
        <dbReference type="Proteomes" id="UP001215598"/>
    </source>
</evidence>
<reference evidence="1" key="1">
    <citation type="submission" date="2023-03" db="EMBL/GenBank/DDBJ databases">
        <title>Massive genome expansion in bonnet fungi (Mycena s.s.) driven by repeated elements and novel gene families across ecological guilds.</title>
        <authorList>
            <consortium name="Lawrence Berkeley National Laboratory"/>
            <person name="Harder C.B."/>
            <person name="Miyauchi S."/>
            <person name="Viragh M."/>
            <person name="Kuo A."/>
            <person name="Thoen E."/>
            <person name="Andreopoulos B."/>
            <person name="Lu D."/>
            <person name="Skrede I."/>
            <person name="Drula E."/>
            <person name="Henrissat B."/>
            <person name="Morin E."/>
            <person name="Kohler A."/>
            <person name="Barry K."/>
            <person name="LaButti K."/>
            <person name="Morin E."/>
            <person name="Salamov A."/>
            <person name="Lipzen A."/>
            <person name="Mereny Z."/>
            <person name="Hegedus B."/>
            <person name="Baldrian P."/>
            <person name="Stursova M."/>
            <person name="Weitz H."/>
            <person name="Taylor A."/>
            <person name="Grigoriev I.V."/>
            <person name="Nagy L.G."/>
            <person name="Martin F."/>
            <person name="Kauserud H."/>
        </authorList>
    </citation>
    <scope>NUCLEOTIDE SEQUENCE</scope>
    <source>
        <strain evidence="1">CBHHK182m</strain>
    </source>
</reference>
<dbReference type="AlphaFoldDB" id="A0AAD7JGP7"/>